<comment type="caution">
    <text evidence="4">The sequence shown here is derived from an EMBL/GenBank/DDBJ whole genome shotgun (WGS) entry which is preliminary data.</text>
</comment>
<dbReference type="EMBL" id="JAAGVY010000028">
    <property type="protein sequence ID" value="NEN24536.1"/>
    <property type="molecule type" value="Genomic_DNA"/>
</dbReference>
<dbReference type="InterPro" id="IPR019734">
    <property type="entry name" value="TPR_rpt"/>
</dbReference>
<dbReference type="RefSeq" id="WP_163285930.1">
    <property type="nucleotide sequence ID" value="NZ_JAAGVY010000028.1"/>
</dbReference>
<dbReference type="Proteomes" id="UP000486602">
    <property type="component" value="Unassembled WGS sequence"/>
</dbReference>
<dbReference type="InterPro" id="IPR018704">
    <property type="entry name" value="SecYEG/CpoB_TPR"/>
</dbReference>
<feature type="coiled-coil region" evidence="2">
    <location>
        <begin position="727"/>
        <end position="757"/>
    </location>
</feature>
<gene>
    <name evidence="4" type="ORF">G3O08_13595</name>
</gene>
<feature type="repeat" description="TPR" evidence="1">
    <location>
        <begin position="232"/>
        <end position="265"/>
    </location>
</feature>
<name>A0A7K3WSV2_9FLAO</name>
<evidence type="ECO:0000259" key="3">
    <source>
        <dbReference type="Pfam" id="PF09976"/>
    </source>
</evidence>
<accession>A0A7K3WSV2</accession>
<dbReference type="SMART" id="SM00028">
    <property type="entry name" value="TPR"/>
    <property type="match status" value="4"/>
</dbReference>
<dbReference type="PROSITE" id="PS50005">
    <property type="entry name" value="TPR"/>
    <property type="match status" value="1"/>
</dbReference>
<protein>
    <submittedName>
        <fullName evidence="4">Tetratricopeptide repeat protein</fullName>
    </submittedName>
</protein>
<dbReference type="PROSITE" id="PS51257">
    <property type="entry name" value="PROKAR_LIPOPROTEIN"/>
    <property type="match status" value="1"/>
</dbReference>
<dbReference type="Pfam" id="PF09976">
    <property type="entry name" value="TPR_21"/>
    <property type="match status" value="1"/>
</dbReference>
<evidence type="ECO:0000313" key="5">
    <source>
        <dbReference type="Proteomes" id="UP000486602"/>
    </source>
</evidence>
<proteinExistence type="predicted"/>
<keyword evidence="2" id="KW-0175">Coiled coil</keyword>
<dbReference type="Pfam" id="PF13174">
    <property type="entry name" value="TPR_6"/>
    <property type="match status" value="2"/>
</dbReference>
<dbReference type="InterPro" id="IPR011990">
    <property type="entry name" value="TPR-like_helical_dom_sf"/>
</dbReference>
<sequence length="899" mass="103860">MKITSLYRLTFLLFVAAMVVLSGCSRKKSGFTHRLYHNTTSHYNWYFNANEMMKQTQNQLWLSKEDDYLELLPVYVLPDETAQKGLYPQMDEIIDKCSTVIDRHSMEIKKKEYNKWIDDNFLLIGIANYYKGKYATAQEMFSYCAKKYKGQESRFDAALWLARTYVEQKQYNKALTVLSVVEKDESKDRPKDFLANFETVYSDLYLRQERYKDAEPHLEDAARLTTDKQMKARLTFILAQVYKEQNKSQQAIDAYADVIKQRPAYEMEFYAKISQALAYDRRLDPQKIMDMLWAMAKDEKNEEYYDQIYYALAEIEIENQNIPEGITLLKTSAQKSINNPRQKGKSFLRLAEIYFIDREYVLAKNYYDSTATYLPEEYPGYETIVATGASLNDLVTNIFTVQYNDSIIALAMMDDKDRDKKLLRMIADLEAEEDRKKQEELAALERIQNAVPTGGDKGRGGGGKSWYFYNSSTVGSGFQEFKRIWGQRKLEDDWRRLTKTTFAGGDGTMGADSDSLLAEMGQEKSNVKSLDEYLAELPQSDAEIAAAHNKIIEALYDIGTIYKERLKDDDNAIESFLRIANEYDTSAVAPQAYYQLYRIYLEKEQAGGFVGTGYKDNSAYYKDVILSDYPDSEFAKLILDPGFITSANQRYQAEKAIYEETYKKYNRRQYTDVLIACNTVIQEEPNNNFISKYYLIKALTVGARRDADNYETLLREIIVKFKGTPEAEKAAELLGELNKLKAELARNKKNDDNTNNADADGDATAAINDAASEEDIAMFTYEEASEHFFALIFPKPDGDATKLKSTIGNFNTEFFRNEKLRITNSFIDRDHQIIIVRSFADRAAAMDFYNTFMVNDDILKEINGVQSYQKFVISTKNFTVLFRNKNADVYQQFFESKYL</sequence>
<evidence type="ECO:0000313" key="4">
    <source>
        <dbReference type="EMBL" id="NEN24536.1"/>
    </source>
</evidence>
<dbReference type="Gene3D" id="1.25.40.10">
    <property type="entry name" value="Tetratricopeptide repeat domain"/>
    <property type="match status" value="3"/>
</dbReference>
<evidence type="ECO:0000256" key="1">
    <source>
        <dbReference type="PROSITE-ProRule" id="PRU00339"/>
    </source>
</evidence>
<dbReference type="SUPFAM" id="SSF48452">
    <property type="entry name" value="TPR-like"/>
    <property type="match status" value="2"/>
</dbReference>
<reference evidence="4 5" key="1">
    <citation type="submission" date="2020-02" db="EMBL/GenBank/DDBJ databases">
        <title>Out from the shadows clarifying the taxonomy of the family Cryomorphaceae and related taxa by utilizing the GTDB taxonomic framework.</title>
        <authorList>
            <person name="Bowman J.P."/>
        </authorList>
    </citation>
    <scope>NUCLEOTIDE SEQUENCE [LARGE SCALE GENOMIC DNA]</scope>
    <source>
        <strain evidence="4 5">QSSC 1-22</strain>
    </source>
</reference>
<dbReference type="AlphaFoldDB" id="A0A7K3WSV2"/>
<organism evidence="4 5">
    <name type="scientific">Cryomorpha ignava</name>
    <dbReference type="NCBI Taxonomy" id="101383"/>
    <lineage>
        <taxon>Bacteria</taxon>
        <taxon>Pseudomonadati</taxon>
        <taxon>Bacteroidota</taxon>
        <taxon>Flavobacteriia</taxon>
        <taxon>Flavobacteriales</taxon>
        <taxon>Cryomorphaceae</taxon>
        <taxon>Cryomorpha</taxon>
    </lineage>
</organism>
<evidence type="ECO:0000256" key="2">
    <source>
        <dbReference type="SAM" id="Coils"/>
    </source>
</evidence>
<keyword evidence="1" id="KW-0802">TPR repeat</keyword>
<feature type="domain" description="Ancillary SecYEG translocon subunit/Cell division coordinator CpoB TPR" evidence="3">
    <location>
        <begin position="118"/>
        <end position="229"/>
    </location>
</feature>
<keyword evidence="5" id="KW-1185">Reference proteome</keyword>